<organism evidence="1 2">
    <name type="scientific">Acetobacterium tundrae</name>
    <dbReference type="NCBI Taxonomy" id="132932"/>
    <lineage>
        <taxon>Bacteria</taxon>
        <taxon>Bacillati</taxon>
        <taxon>Bacillota</taxon>
        <taxon>Clostridia</taxon>
        <taxon>Eubacteriales</taxon>
        <taxon>Eubacteriaceae</taxon>
        <taxon>Acetobacterium</taxon>
    </lineage>
</organism>
<evidence type="ECO:0000313" key="2">
    <source>
        <dbReference type="Proteomes" id="UP000653358"/>
    </source>
</evidence>
<dbReference type="Gene3D" id="3.40.50.1820">
    <property type="entry name" value="alpha/beta hydrolase"/>
    <property type="match status" value="1"/>
</dbReference>
<protein>
    <recommendedName>
        <fullName evidence="3">Esterase</fullName>
    </recommendedName>
</protein>
<evidence type="ECO:0000313" key="1">
    <source>
        <dbReference type="EMBL" id="MBC3796625.1"/>
    </source>
</evidence>
<keyword evidence="2" id="KW-1185">Reference proteome</keyword>
<evidence type="ECO:0008006" key="3">
    <source>
        <dbReference type="Google" id="ProtNLM"/>
    </source>
</evidence>
<comment type="caution">
    <text evidence="1">The sequence shown here is derived from an EMBL/GenBank/DDBJ whole genome shotgun (WGS) entry which is preliminary data.</text>
</comment>
<name>A0ABR6WJG3_9FIRM</name>
<dbReference type="RefSeq" id="WP_148602391.1">
    <property type="nucleotide sequence ID" value="NZ_RXYB01000002.1"/>
</dbReference>
<dbReference type="SUPFAM" id="SSF53474">
    <property type="entry name" value="alpha/beta-Hydrolases"/>
    <property type="match status" value="1"/>
</dbReference>
<dbReference type="EMBL" id="WJBB01000005">
    <property type="protein sequence ID" value="MBC3796625.1"/>
    <property type="molecule type" value="Genomic_DNA"/>
</dbReference>
<reference evidence="1 2" key="1">
    <citation type="journal article" date="2020" name="mSystems">
        <title>Defining Genomic and Predicted Metabolic Features of the Acetobacterium Genus.</title>
        <authorList>
            <person name="Ross D.E."/>
            <person name="Marshall C.W."/>
            <person name="Gulliver D."/>
            <person name="May H.D."/>
            <person name="Norman R.S."/>
        </authorList>
    </citation>
    <scope>NUCLEOTIDE SEQUENCE [LARGE SCALE GENOMIC DNA]</scope>
    <source>
        <strain evidence="1 2">DSM 9173</strain>
    </source>
</reference>
<accession>A0ABR6WJG3</accession>
<sequence length="83" mass="9911">MLLSDLEWNEKDDVLELAKKVSGMSVSPRIYVAWGDQDFMREPNSRYADEMKKLNLDFIWEEWPGSHSFYFFDEALRKALARF</sequence>
<gene>
    <name evidence="1" type="ORF">GH807_06100</name>
</gene>
<dbReference type="InterPro" id="IPR029058">
    <property type="entry name" value="AB_hydrolase_fold"/>
</dbReference>
<proteinExistence type="predicted"/>
<dbReference type="Proteomes" id="UP000653358">
    <property type="component" value="Unassembled WGS sequence"/>
</dbReference>